<keyword evidence="2" id="KW-0732">Signal</keyword>
<feature type="chain" id="PRO_5046091472" evidence="2">
    <location>
        <begin position="37"/>
        <end position="456"/>
    </location>
</feature>
<feature type="compositionally biased region" description="Basic and acidic residues" evidence="1">
    <location>
        <begin position="292"/>
        <end position="310"/>
    </location>
</feature>
<evidence type="ECO:0000256" key="1">
    <source>
        <dbReference type="SAM" id="MobiDB-lite"/>
    </source>
</evidence>
<organism evidence="3 4">
    <name type="scientific">Arachnia rubra</name>
    <dbReference type="NCBI Taxonomy" id="1547448"/>
    <lineage>
        <taxon>Bacteria</taxon>
        <taxon>Bacillati</taxon>
        <taxon>Actinomycetota</taxon>
        <taxon>Actinomycetes</taxon>
        <taxon>Propionibacteriales</taxon>
        <taxon>Propionibacteriaceae</taxon>
        <taxon>Arachnia</taxon>
    </lineage>
</organism>
<evidence type="ECO:0000313" key="4">
    <source>
        <dbReference type="Proteomes" id="UP000678513"/>
    </source>
</evidence>
<name>A0ABX7Y6J0_9ACTN</name>
<gene>
    <name evidence="3" type="ORF">J5A65_02695</name>
</gene>
<dbReference type="PROSITE" id="PS51318">
    <property type="entry name" value="TAT"/>
    <property type="match status" value="1"/>
</dbReference>
<evidence type="ECO:0000256" key="2">
    <source>
        <dbReference type="SAM" id="SignalP"/>
    </source>
</evidence>
<feature type="signal peptide" evidence="2">
    <location>
        <begin position="1"/>
        <end position="36"/>
    </location>
</feature>
<protein>
    <submittedName>
        <fullName evidence="3">Uncharacterized protein</fullName>
    </submittedName>
</protein>
<accession>A0ABX7Y6J0</accession>
<sequence>MNSFFPHQPRLSRRSFGALGLSVAATLGISSTLAHADSTPSPSPTAPSSPEAGGSGSRLVKPVEGGLRLDSTEFGRLYGPGVCTLTSLSNTIIGVPPKDKYEHSISNRFRALIAGNLQKLRLYFESGGSGYAQGNGGRIKITVLPDDGSENHLPDFNGKPLATGTYVPGLPQQRTSQFPEIAFESSPVPLVKGELYHVVMENTDSNPEANFISSNNTGVKRELGRPCRWLNFTDWSTLLGLRAKGSKDTWQWKNLTSEGSGPNLMVPIMQLTTADGATQGMSDMESGSVDSPKPRTYEATSDKPVREQFKPSADKKISGLSVAAVATAAGNLRWRLLEGSTELAAGQISQPTPDYKTFSVSSYNIVNFVWRDVELDKDVTLKAGGTYDLELKPEGSSRWKFAAHKNGSAYGFTWPAAFTESQAQHLQGGKWLNTNFYDYSQQGQGTNWPVVLHVAP</sequence>
<proteinExistence type="predicted"/>
<reference evidence="3 4" key="1">
    <citation type="submission" date="2021-03" db="EMBL/GenBank/DDBJ databases">
        <title>Human Oral Microbial Genomes.</title>
        <authorList>
            <person name="Johnston C.D."/>
            <person name="Chen T."/>
            <person name="Dewhirst F.E."/>
        </authorList>
    </citation>
    <scope>NUCLEOTIDE SEQUENCE [LARGE SCALE GENOMIC DNA]</scope>
    <source>
        <strain evidence="3 4">DSMZ 100122</strain>
    </source>
</reference>
<dbReference type="InterPro" id="IPR006311">
    <property type="entry name" value="TAT_signal"/>
</dbReference>
<dbReference type="RefSeq" id="WP_212325001.1">
    <property type="nucleotide sequence ID" value="NZ_AP024463.1"/>
</dbReference>
<evidence type="ECO:0000313" key="3">
    <source>
        <dbReference type="EMBL" id="QUC08671.1"/>
    </source>
</evidence>
<dbReference type="Proteomes" id="UP000678513">
    <property type="component" value="Chromosome"/>
</dbReference>
<feature type="region of interest" description="Disordered" evidence="1">
    <location>
        <begin position="278"/>
        <end position="310"/>
    </location>
</feature>
<keyword evidence="4" id="KW-1185">Reference proteome</keyword>
<dbReference type="EMBL" id="CP072384">
    <property type="protein sequence ID" value="QUC08671.1"/>
    <property type="molecule type" value="Genomic_DNA"/>
</dbReference>
<feature type="region of interest" description="Disordered" evidence="1">
    <location>
        <begin position="34"/>
        <end position="62"/>
    </location>
</feature>